<keyword evidence="1" id="KW-0597">Phosphoprotein</keyword>
<dbReference type="InterPro" id="IPR052155">
    <property type="entry name" value="Biofilm_reg_signaling"/>
</dbReference>
<sequence>MLIEDEPSDAVLIKYQLLEQDVRAFVLHTVDSLAAAQRVLDAGTVAPDVVLLDLNLPDSFGVQTVLRCRALTDAPIVVLTGHDDVAAQQAAIQSGAEDFLTKGADGSTLRRAVRYAMLRHQREADARLAVSVFSHAHEGVIITDAQGLICDVNQAFSHITGYSRVEVLGRKPGLLRSGRHAPAFYQEMWATLLASGQWSGEVWNRHKNGELFVEHLTLSAVRDGRGRIRHLVGFMLDITRQKEHQSQLEYMAHYDRLTGLPNRLLLSDRLQQAMARSHRNGLQLAVAYLDLDGFKAINDAHGHDVGDEVLQAVALQMRATLREGDTLARLGGDEFVAIFESLHHADDSLPCIERLLKAASQCMQGDVRRLKVSASIGVALYPQPDEVEADQLLRQADQAMYQAKLAGKNRFHFFDLERDIGLRGHHVEMQRIRFALAQSEFVLHYQPRVQMRSGAVVGVEALIRWQHPERGLLAPGVFLPLIENDPLICELGCWVIDAALQQIGHWQRAGLHLPVGVNVAPYHLQHPNFLAQLAALLAQHPEVDPALLEIEIVETSALTDLDSALAVVKGCQKLGLRLALDDFGTGYSSLTYLKRLPVQTLKIDQSFVRDMLCDPDDLAILEGVIGLAKVFRRDLVAEGVETHEHGRLLLQLGCESAQGYGIARPMPAADFPPWLQRWSAPAFWQNTTTLEPQCLPLLYGMVECRACVLALEHYLQGLSSHEPLEDAQSCGFMRWLRDLTPPQLQAMGIEVQGPRWIAILGLHAQLHASIVELLQLCRAQGRSAALERLPRLWVLREQLLLALQGFLPRDALHSSAAA</sequence>
<dbReference type="InterPro" id="IPR000014">
    <property type="entry name" value="PAS"/>
</dbReference>
<dbReference type="PROSITE" id="PS50113">
    <property type="entry name" value="PAC"/>
    <property type="match status" value="1"/>
</dbReference>
<dbReference type="PANTHER" id="PTHR44757">
    <property type="entry name" value="DIGUANYLATE CYCLASE DGCP"/>
    <property type="match status" value="1"/>
</dbReference>
<dbReference type="InterPro" id="IPR029787">
    <property type="entry name" value="Nucleotide_cyclase"/>
</dbReference>
<dbReference type="HOGENOM" id="CLU_000445_70_50_4"/>
<dbReference type="SUPFAM" id="SSF141868">
    <property type="entry name" value="EAL domain-like"/>
    <property type="match status" value="1"/>
</dbReference>
<dbReference type="InterPro" id="IPR001789">
    <property type="entry name" value="Sig_transdc_resp-reg_receiver"/>
</dbReference>
<gene>
    <name evidence="7" type="ORF">SRAA_1030</name>
</gene>
<dbReference type="PROSITE" id="PS50112">
    <property type="entry name" value="PAS"/>
    <property type="match status" value="1"/>
</dbReference>
<evidence type="ECO:0000259" key="5">
    <source>
        <dbReference type="PROSITE" id="PS50883"/>
    </source>
</evidence>
<dbReference type="InterPro" id="IPR043128">
    <property type="entry name" value="Rev_trsase/Diguanyl_cyclase"/>
</dbReference>
<dbReference type="Gene3D" id="3.30.450.20">
    <property type="entry name" value="PAS domain"/>
    <property type="match status" value="1"/>
</dbReference>
<feature type="modified residue" description="4-aspartylphosphate" evidence="1">
    <location>
        <position position="53"/>
    </location>
</feature>
<dbReference type="SMART" id="SM00086">
    <property type="entry name" value="PAC"/>
    <property type="match status" value="1"/>
</dbReference>
<evidence type="ECO:0000313" key="8">
    <source>
        <dbReference type="Proteomes" id="UP000067461"/>
    </source>
</evidence>
<dbReference type="CDD" id="cd01949">
    <property type="entry name" value="GGDEF"/>
    <property type="match status" value="1"/>
</dbReference>
<dbReference type="InterPro" id="IPR001633">
    <property type="entry name" value="EAL_dom"/>
</dbReference>
<dbReference type="NCBIfam" id="TIGR00254">
    <property type="entry name" value="GGDEF"/>
    <property type="match status" value="1"/>
</dbReference>
<accession>A0A060NPR4</accession>
<dbReference type="SUPFAM" id="SSF55785">
    <property type="entry name" value="PYP-like sensor domain (PAS domain)"/>
    <property type="match status" value="1"/>
</dbReference>
<dbReference type="AlphaFoldDB" id="A0A060NPR4"/>
<feature type="domain" description="GGDEF" evidence="6">
    <location>
        <begin position="282"/>
        <end position="416"/>
    </location>
</feature>
<dbReference type="InterPro" id="IPR000160">
    <property type="entry name" value="GGDEF_dom"/>
</dbReference>
<dbReference type="SMART" id="SM00267">
    <property type="entry name" value="GGDEF"/>
    <property type="match status" value="1"/>
</dbReference>
<dbReference type="GO" id="GO:0003824">
    <property type="term" value="F:catalytic activity"/>
    <property type="evidence" value="ECO:0007669"/>
    <property type="project" value="UniProtKB-ARBA"/>
</dbReference>
<dbReference type="SUPFAM" id="SSF52172">
    <property type="entry name" value="CheY-like"/>
    <property type="match status" value="1"/>
</dbReference>
<protein>
    <submittedName>
        <fullName evidence="7">Predicted signal transduction protein containing a membrane domain, an EAL and a GGDEF domain</fullName>
    </submittedName>
</protein>
<evidence type="ECO:0000259" key="6">
    <source>
        <dbReference type="PROSITE" id="PS50887"/>
    </source>
</evidence>
<dbReference type="Pfam" id="PF00990">
    <property type="entry name" value="GGDEF"/>
    <property type="match status" value="1"/>
</dbReference>
<dbReference type="Pfam" id="PF00072">
    <property type="entry name" value="Response_reg"/>
    <property type="match status" value="1"/>
</dbReference>
<evidence type="ECO:0000259" key="2">
    <source>
        <dbReference type="PROSITE" id="PS50110"/>
    </source>
</evidence>
<organism evidence="7 8">
    <name type="scientific">Serpentinimonas raichei</name>
    <dbReference type="NCBI Taxonomy" id="1458425"/>
    <lineage>
        <taxon>Bacteria</taxon>
        <taxon>Pseudomonadati</taxon>
        <taxon>Pseudomonadota</taxon>
        <taxon>Betaproteobacteria</taxon>
        <taxon>Burkholderiales</taxon>
        <taxon>Comamonadaceae</taxon>
        <taxon>Serpentinimonas</taxon>
    </lineage>
</organism>
<dbReference type="Pfam" id="PF00563">
    <property type="entry name" value="EAL"/>
    <property type="match status" value="1"/>
</dbReference>
<dbReference type="EMBL" id="AP014568">
    <property type="protein sequence ID" value="BAO80884.1"/>
    <property type="molecule type" value="Genomic_DNA"/>
</dbReference>
<dbReference type="Gene3D" id="3.40.50.2300">
    <property type="match status" value="1"/>
</dbReference>
<dbReference type="InterPro" id="IPR001610">
    <property type="entry name" value="PAC"/>
</dbReference>
<dbReference type="InterPro" id="IPR035919">
    <property type="entry name" value="EAL_sf"/>
</dbReference>
<dbReference type="KEGG" id="cbaa:SRAA_1030"/>
<dbReference type="InterPro" id="IPR011006">
    <property type="entry name" value="CheY-like_superfamily"/>
</dbReference>
<dbReference type="Pfam" id="PF13426">
    <property type="entry name" value="PAS_9"/>
    <property type="match status" value="1"/>
</dbReference>
<dbReference type="InterPro" id="IPR035965">
    <property type="entry name" value="PAS-like_dom_sf"/>
</dbReference>
<dbReference type="STRING" id="1458425.SRAA_1030"/>
<evidence type="ECO:0000256" key="1">
    <source>
        <dbReference type="PROSITE-ProRule" id="PRU00169"/>
    </source>
</evidence>
<dbReference type="InterPro" id="IPR000700">
    <property type="entry name" value="PAS-assoc_C"/>
</dbReference>
<reference evidence="7 8" key="1">
    <citation type="journal article" date="2014" name="Nat. Commun.">
        <title>Physiological and genomic features of highly alkaliphilic hydrogen-utilizing Betaproteobacteria from a continental serpentinizing site.</title>
        <authorList>
            <person name="Suzuki S."/>
            <person name="Kuenen J.G."/>
            <person name="Schipper K."/>
            <person name="van der Velde S."/>
            <person name="Ishii S."/>
            <person name="Wu A."/>
            <person name="Sorokin D.Y."/>
            <person name="Tenney A."/>
            <person name="Meng X.Y."/>
            <person name="Morrill P.L."/>
            <person name="Kamagata Y."/>
            <person name="Muyzer G."/>
            <person name="Nealson K.H."/>
        </authorList>
    </citation>
    <scope>NUCLEOTIDE SEQUENCE [LARGE SCALE GENOMIC DNA]</scope>
    <source>
        <strain evidence="7 8">A1</strain>
    </source>
</reference>
<dbReference type="GO" id="GO:0000160">
    <property type="term" value="P:phosphorelay signal transduction system"/>
    <property type="evidence" value="ECO:0007669"/>
    <property type="project" value="InterPro"/>
</dbReference>
<keyword evidence="8" id="KW-1185">Reference proteome</keyword>
<feature type="domain" description="EAL" evidence="5">
    <location>
        <begin position="425"/>
        <end position="679"/>
    </location>
</feature>
<dbReference type="PROSITE" id="PS50883">
    <property type="entry name" value="EAL"/>
    <property type="match status" value="1"/>
</dbReference>
<dbReference type="SMART" id="SM00448">
    <property type="entry name" value="REC"/>
    <property type="match status" value="1"/>
</dbReference>
<dbReference type="CDD" id="cd00130">
    <property type="entry name" value="PAS"/>
    <property type="match status" value="1"/>
</dbReference>
<dbReference type="FunFam" id="3.30.70.270:FF:000001">
    <property type="entry name" value="Diguanylate cyclase domain protein"/>
    <property type="match status" value="1"/>
</dbReference>
<dbReference type="Gene3D" id="3.20.20.450">
    <property type="entry name" value="EAL domain"/>
    <property type="match status" value="1"/>
</dbReference>
<dbReference type="PROSITE" id="PS50887">
    <property type="entry name" value="GGDEF"/>
    <property type="match status" value="1"/>
</dbReference>
<feature type="domain" description="PAS" evidence="3">
    <location>
        <begin position="125"/>
        <end position="170"/>
    </location>
</feature>
<dbReference type="CDD" id="cd01948">
    <property type="entry name" value="EAL"/>
    <property type="match status" value="1"/>
</dbReference>
<dbReference type="CDD" id="cd00156">
    <property type="entry name" value="REC"/>
    <property type="match status" value="1"/>
</dbReference>
<feature type="domain" description="Response regulatory" evidence="2">
    <location>
        <begin position="1"/>
        <end position="117"/>
    </location>
</feature>
<dbReference type="PROSITE" id="PS50110">
    <property type="entry name" value="RESPONSE_REGULATORY"/>
    <property type="match status" value="1"/>
</dbReference>
<dbReference type="PANTHER" id="PTHR44757:SF2">
    <property type="entry name" value="BIOFILM ARCHITECTURE MAINTENANCE PROTEIN MBAA"/>
    <property type="match status" value="1"/>
</dbReference>
<proteinExistence type="predicted"/>
<dbReference type="SMART" id="SM00091">
    <property type="entry name" value="PAS"/>
    <property type="match status" value="1"/>
</dbReference>
<dbReference type="SMART" id="SM00052">
    <property type="entry name" value="EAL"/>
    <property type="match status" value="1"/>
</dbReference>
<name>A0A060NPR4_9BURK</name>
<evidence type="ECO:0000259" key="3">
    <source>
        <dbReference type="PROSITE" id="PS50112"/>
    </source>
</evidence>
<dbReference type="Proteomes" id="UP000067461">
    <property type="component" value="Chromosome"/>
</dbReference>
<dbReference type="SUPFAM" id="SSF55073">
    <property type="entry name" value="Nucleotide cyclase"/>
    <property type="match status" value="1"/>
</dbReference>
<dbReference type="NCBIfam" id="TIGR00229">
    <property type="entry name" value="sensory_box"/>
    <property type="match status" value="1"/>
</dbReference>
<evidence type="ECO:0000313" key="7">
    <source>
        <dbReference type="EMBL" id="BAO80884.1"/>
    </source>
</evidence>
<dbReference type="Gene3D" id="3.30.70.270">
    <property type="match status" value="1"/>
</dbReference>
<feature type="domain" description="PAC" evidence="4">
    <location>
        <begin position="198"/>
        <end position="250"/>
    </location>
</feature>
<evidence type="ECO:0000259" key="4">
    <source>
        <dbReference type="PROSITE" id="PS50113"/>
    </source>
</evidence>